<dbReference type="CDD" id="cd02440">
    <property type="entry name" value="AdoMet_MTases"/>
    <property type="match status" value="1"/>
</dbReference>
<reference evidence="2" key="1">
    <citation type="submission" date="2017-09" db="EMBL/GenBank/DDBJ databases">
        <authorList>
            <person name="Palmer M."/>
            <person name="Steenkamp E.T."/>
            <person name="Coetzee M.P."/>
            <person name="Avontuur J.R."/>
            <person name="Van Zyl E."/>
            <person name="Chan W.-Y."/>
            <person name="Blom J."/>
            <person name="Venter S.N."/>
        </authorList>
    </citation>
    <scope>NUCLEOTIDE SEQUENCE [LARGE SCALE GENOMIC DNA]</scope>
    <source>
        <strain evidence="2">QC88-366</strain>
    </source>
</reference>
<evidence type="ECO:0000313" key="1">
    <source>
        <dbReference type="EMBL" id="PNS10220.1"/>
    </source>
</evidence>
<evidence type="ECO:0000313" key="2">
    <source>
        <dbReference type="Proteomes" id="UP000236345"/>
    </source>
</evidence>
<dbReference type="OrthoDB" id="9791837at2"/>
<dbReference type="RefSeq" id="WP_103061189.1">
    <property type="nucleotide sequence ID" value="NZ_BSOF01000029.1"/>
</dbReference>
<dbReference type="Gene3D" id="3.40.50.150">
    <property type="entry name" value="Vaccinia Virus protein VP39"/>
    <property type="match status" value="1"/>
</dbReference>
<dbReference type="SUPFAM" id="SSF53335">
    <property type="entry name" value="S-adenosyl-L-methionine-dependent methyltransferases"/>
    <property type="match status" value="1"/>
</dbReference>
<evidence type="ECO:0008006" key="3">
    <source>
        <dbReference type="Google" id="ProtNLM"/>
    </source>
</evidence>
<gene>
    <name evidence="1" type="ORF">COO59_18440</name>
</gene>
<protein>
    <recommendedName>
        <fullName evidence="3">Methyltransferase type 11 domain-containing protein</fullName>
    </recommendedName>
</protein>
<dbReference type="EMBL" id="NWUO01000019">
    <property type="protein sequence ID" value="PNS10220.1"/>
    <property type="molecule type" value="Genomic_DNA"/>
</dbReference>
<dbReference type="InterPro" id="IPR029063">
    <property type="entry name" value="SAM-dependent_MTases_sf"/>
</dbReference>
<organism evidence="1 2">
    <name type="scientific">Mixta theicola</name>
    <dbReference type="NCBI Taxonomy" id="1458355"/>
    <lineage>
        <taxon>Bacteria</taxon>
        <taxon>Pseudomonadati</taxon>
        <taxon>Pseudomonadota</taxon>
        <taxon>Gammaproteobacteria</taxon>
        <taxon>Enterobacterales</taxon>
        <taxon>Erwiniaceae</taxon>
        <taxon>Mixta</taxon>
    </lineage>
</organism>
<comment type="caution">
    <text evidence="1">The sequence shown here is derived from an EMBL/GenBank/DDBJ whole genome shotgun (WGS) entry which is preliminary data.</text>
</comment>
<dbReference type="Proteomes" id="UP000236345">
    <property type="component" value="Unassembled WGS sequence"/>
</dbReference>
<name>A0A2K1Q5A7_9GAMM</name>
<accession>A0A2K1Q5A7</accession>
<keyword evidence="2" id="KW-1185">Reference proteome</keyword>
<sequence>MSSQKNNLMYELEAYLNVEHQAGKHTVYQKIARSVLNVIRDPRIQTAVRYEEERFDYIKKFVSLNDASVIDIGCNLGYFAFSSLEEGAQQVTCYEGYKYHAEFVEKAAILTDVQEKLIVKAEYYDFSVDKMRYDVAFLLNVLHHVGDDYGDKNTTCDNAKKLIAQQINNMATIAQTLVFQLGFNWRGDKKLPLFAKGLKDEVIDFVSQVTQQCWEIKAIGIAVKNSMGRIEYRELDDNNRCREDTLGEFLNRPLFIMERKD</sequence>
<dbReference type="AlphaFoldDB" id="A0A2K1Q5A7"/>
<proteinExistence type="predicted"/>